<evidence type="ECO:0000256" key="1">
    <source>
        <dbReference type="SAM" id="MobiDB-lite"/>
    </source>
</evidence>
<dbReference type="Proteomes" id="UP000237271">
    <property type="component" value="Unassembled WGS sequence"/>
</dbReference>
<evidence type="ECO:0000313" key="3">
    <source>
        <dbReference type="Proteomes" id="UP000237271"/>
    </source>
</evidence>
<dbReference type="InterPro" id="IPR050951">
    <property type="entry name" value="Retrovirus_Pol_polyprotein"/>
</dbReference>
<feature type="region of interest" description="Disordered" evidence="1">
    <location>
        <begin position="25"/>
        <end position="104"/>
    </location>
</feature>
<evidence type="ECO:0000313" key="2">
    <source>
        <dbReference type="EMBL" id="POM79974.1"/>
    </source>
</evidence>
<reference evidence="2 3" key="1">
    <citation type="journal article" date="2017" name="Genome Biol. Evol.">
        <title>Phytophthora megakarya and P. palmivora, closely related causal agents of cacao black pod rot, underwent increases in genome sizes and gene numbers by different mechanisms.</title>
        <authorList>
            <person name="Ali S.S."/>
            <person name="Shao J."/>
            <person name="Lary D.J."/>
            <person name="Kronmiller B."/>
            <person name="Shen D."/>
            <person name="Strem M.D."/>
            <person name="Amoako-Attah I."/>
            <person name="Akrofi A.Y."/>
            <person name="Begoude B.A."/>
            <person name="Ten Hoopen G.M."/>
            <person name="Coulibaly K."/>
            <person name="Kebe B.I."/>
            <person name="Melnick R.L."/>
            <person name="Guiltinan M.J."/>
            <person name="Tyler B.M."/>
            <person name="Meinhardt L.W."/>
            <person name="Bailey B.A."/>
        </authorList>
    </citation>
    <scope>NUCLEOTIDE SEQUENCE [LARGE SCALE GENOMIC DNA]</scope>
    <source>
        <strain evidence="3">sbr112.9</strain>
    </source>
</reference>
<dbReference type="OrthoDB" id="128412at2759"/>
<protein>
    <recommendedName>
        <fullName evidence="4">Reverse transcriptase</fullName>
    </recommendedName>
</protein>
<dbReference type="PANTHER" id="PTHR37984:SF5">
    <property type="entry name" value="PROTEIN NYNRIN-LIKE"/>
    <property type="match status" value="1"/>
</dbReference>
<keyword evidence="3" id="KW-1185">Reference proteome</keyword>
<dbReference type="EMBL" id="NCKW01000826">
    <property type="protein sequence ID" value="POM79974.1"/>
    <property type="molecule type" value="Genomic_DNA"/>
</dbReference>
<name>A0A2P4YQ99_9STRA</name>
<dbReference type="AlphaFoldDB" id="A0A2P4YQ99"/>
<dbReference type="PANTHER" id="PTHR37984">
    <property type="entry name" value="PROTEIN CBG26694"/>
    <property type="match status" value="1"/>
</dbReference>
<dbReference type="Gene3D" id="3.10.10.10">
    <property type="entry name" value="HIV Type 1 Reverse Transcriptase, subunit A, domain 1"/>
    <property type="match status" value="1"/>
</dbReference>
<proteinExistence type="predicted"/>
<feature type="compositionally biased region" description="Basic and acidic residues" evidence="1">
    <location>
        <begin position="26"/>
        <end position="45"/>
    </location>
</feature>
<sequence>MVGASRVRETAIAVIDMTENAVATIHARESRTETSSDDERRRDGSRCSSESSDSDSSPDGEYGHVVAANDSERRAAAEGTFARSDHRHPRGGNGHFNKDRGYGRDNRQRQLCKQVHDAGKCDALNELTNLLRSKVEKKDLTPELQSLLTEPAIDADYMFAFAGEVNWPEDRSITSVTAMEMEKERGVHLSECGVKERSTGESSGRKTKALVKITLGWERMYEFEMWIMNHSAGVDVVLGTDFMIPAGVRLDLFHGTARLPDEVMVPLIKSLSAADDEPYGTQVVGGPTEDLYIPVTSGENFGLNGAPDVEPADECELPREPGYVRLRSNKYKEWQILAYAESRDETLFERERELYECWLAEQPPAVERREYPTPRDILTRDAEDSGPVDEFQVYCAEDMTQTTDTTGREFFKPSEDIGASDQVVYQLDDRAAHTQCPTEDPEGKLNATYVSAMHEIAAGVVSGRDTEENDVSEHLANDIELTDYAQELALLPDLTEITVTALDYTGPNVQNKDLDAGQQRKLVDVLKHHEKIMISSGNALPPPAYGVVCDIDVQGHAPIKQRARRTPLRFLGKLYELLLRRAGLITFSDSPWASPIVIVLKKNGVDIRLCIDYKMVNAVTAIMEYTIRLGTFNYP</sequence>
<evidence type="ECO:0008006" key="4">
    <source>
        <dbReference type="Google" id="ProtNLM"/>
    </source>
</evidence>
<dbReference type="InterPro" id="IPR043502">
    <property type="entry name" value="DNA/RNA_pol_sf"/>
</dbReference>
<organism evidence="2 3">
    <name type="scientific">Phytophthora palmivora</name>
    <dbReference type="NCBI Taxonomy" id="4796"/>
    <lineage>
        <taxon>Eukaryota</taxon>
        <taxon>Sar</taxon>
        <taxon>Stramenopiles</taxon>
        <taxon>Oomycota</taxon>
        <taxon>Peronosporomycetes</taxon>
        <taxon>Peronosporales</taxon>
        <taxon>Peronosporaceae</taxon>
        <taxon>Phytophthora</taxon>
    </lineage>
</organism>
<dbReference type="SUPFAM" id="SSF56672">
    <property type="entry name" value="DNA/RNA polymerases"/>
    <property type="match status" value="1"/>
</dbReference>
<gene>
    <name evidence="2" type="ORF">PHPALM_2245</name>
</gene>
<comment type="caution">
    <text evidence="2">The sequence shown here is derived from an EMBL/GenBank/DDBJ whole genome shotgun (WGS) entry which is preliminary data.</text>
</comment>
<accession>A0A2P4YQ99</accession>